<dbReference type="STRING" id="43064.SAMN04488086_11371"/>
<dbReference type="PROSITE" id="PS51755">
    <property type="entry name" value="OMPR_PHOB"/>
    <property type="match status" value="1"/>
</dbReference>
<dbReference type="CDD" id="cd00383">
    <property type="entry name" value="trans_reg_C"/>
    <property type="match status" value="1"/>
</dbReference>
<dbReference type="FunFam" id="1.10.10.10:FF:000018">
    <property type="entry name" value="DNA-binding response regulator ResD"/>
    <property type="match status" value="1"/>
</dbReference>
<dbReference type="CDD" id="cd17574">
    <property type="entry name" value="REC_OmpR"/>
    <property type="match status" value="1"/>
</dbReference>
<keyword evidence="5" id="KW-0010">Activator</keyword>
<keyword evidence="12" id="KW-1185">Reference proteome</keyword>
<dbReference type="Pfam" id="PF00486">
    <property type="entry name" value="Trans_reg_C"/>
    <property type="match status" value="1"/>
</dbReference>
<dbReference type="PANTHER" id="PTHR48111:SF1">
    <property type="entry name" value="TWO-COMPONENT RESPONSE REGULATOR ORR33"/>
    <property type="match status" value="1"/>
</dbReference>
<dbReference type="GO" id="GO:0032993">
    <property type="term" value="C:protein-DNA complex"/>
    <property type="evidence" value="ECO:0007669"/>
    <property type="project" value="TreeGrafter"/>
</dbReference>
<dbReference type="PANTHER" id="PTHR48111">
    <property type="entry name" value="REGULATOR OF RPOS"/>
    <property type="match status" value="1"/>
</dbReference>
<evidence type="ECO:0000313" key="12">
    <source>
        <dbReference type="Proteomes" id="UP000195985"/>
    </source>
</evidence>
<dbReference type="PROSITE" id="PS50110">
    <property type="entry name" value="RESPONSE_REGULATORY"/>
    <property type="match status" value="1"/>
</dbReference>
<dbReference type="AlphaFoldDB" id="A0A1W1IDW4"/>
<evidence type="ECO:0000256" key="8">
    <source>
        <dbReference type="PROSITE-ProRule" id="PRU01091"/>
    </source>
</evidence>
<dbReference type="SMART" id="SM00448">
    <property type="entry name" value="REC"/>
    <property type="match status" value="1"/>
</dbReference>
<dbReference type="InterPro" id="IPR011006">
    <property type="entry name" value="CheY-like_superfamily"/>
</dbReference>
<dbReference type="Gene3D" id="3.40.50.2300">
    <property type="match status" value="1"/>
</dbReference>
<feature type="DNA-binding region" description="OmpR/PhoB-type" evidence="8">
    <location>
        <begin position="128"/>
        <end position="225"/>
    </location>
</feature>
<feature type="domain" description="Response regulatory" evidence="9">
    <location>
        <begin position="7"/>
        <end position="120"/>
    </location>
</feature>
<name>A0A1W1IDW4_9LACT</name>
<dbReference type="InterPro" id="IPR001867">
    <property type="entry name" value="OmpR/PhoB-type_DNA-bd"/>
</dbReference>
<evidence type="ECO:0000256" key="5">
    <source>
        <dbReference type="ARBA" id="ARBA00023159"/>
    </source>
</evidence>
<evidence type="ECO:0000256" key="6">
    <source>
        <dbReference type="ARBA" id="ARBA00023163"/>
    </source>
</evidence>
<evidence type="ECO:0000259" key="10">
    <source>
        <dbReference type="PROSITE" id="PS51755"/>
    </source>
</evidence>
<dbReference type="RefSeq" id="WP_086941942.1">
    <property type="nucleotide sequence ID" value="NZ_FONM01000013.1"/>
</dbReference>
<dbReference type="Gene3D" id="1.10.10.10">
    <property type="entry name" value="Winged helix-like DNA-binding domain superfamily/Winged helix DNA-binding domain"/>
    <property type="match status" value="1"/>
</dbReference>
<dbReference type="GO" id="GO:0005829">
    <property type="term" value="C:cytosol"/>
    <property type="evidence" value="ECO:0007669"/>
    <property type="project" value="TreeGrafter"/>
</dbReference>
<accession>A0A1W1IDW4</accession>
<evidence type="ECO:0000313" key="11">
    <source>
        <dbReference type="EMBL" id="SLM51069.1"/>
    </source>
</evidence>
<dbReference type="FunFam" id="3.40.50.2300:FF:000001">
    <property type="entry name" value="DNA-binding response regulator PhoB"/>
    <property type="match status" value="1"/>
</dbReference>
<evidence type="ECO:0000256" key="1">
    <source>
        <dbReference type="ARBA" id="ARBA00022553"/>
    </source>
</evidence>
<reference evidence="12" key="1">
    <citation type="submission" date="2016-04" db="EMBL/GenBank/DDBJ databases">
        <authorList>
            <person name="Strepis N."/>
        </authorList>
    </citation>
    <scope>NUCLEOTIDE SEQUENCE [LARGE SCALE GENOMIC DNA]</scope>
</reference>
<dbReference type="InterPro" id="IPR036388">
    <property type="entry name" value="WH-like_DNA-bd_sf"/>
</dbReference>
<feature type="modified residue" description="4-aspartylphosphate" evidence="7">
    <location>
        <position position="56"/>
    </location>
</feature>
<organism evidence="11 12">
    <name type="scientific">Trichococcus pasteurii</name>
    <dbReference type="NCBI Taxonomy" id="43064"/>
    <lineage>
        <taxon>Bacteria</taxon>
        <taxon>Bacillati</taxon>
        <taxon>Bacillota</taxon>
        <taxon>Bacilli</taxon>
        <taxon>Lactobacillales</taxon>
        <taxon>Carnobacteriaceae</taxon>
        <taxon>Trichococcus</taxon>
    </lineage>
</organism>
<evidence type="ECO:0000256" key="2">
    <source>
        <dbReference type="ARBA" id="ARBA00023012"/>
    </source>
</evidence>
<dbReference type="OrthoDB" id="9790442at2"/>
<dbReference type="SUPFAM" id="SSF52172">
    <property type="entry name" value="CheY-like"/>
    <property type="match status" value="1"/>
</dbReference>
<evidence type="ECO:0000256" key="4">
    <source>
        <dbReference type="ARBA" id="ARBA00023125"/>
    </source>
</evidence>
<keyword evidence="4 8" id="KW-0238">DNA-binding</keyword>
<keyword evidence="3" id="KW-0805">Transcription regulation</keyword>
<gene>
    <name evidence="11" type="ORF">TPAS_744</name>
</gene>
<keyword evidence="6" id="KW-0804">Transcription</keyword>
<sequence>MDGKKTRVLVVDDEQSIREFLTMGLEDEGYSVETAKDGLTALTKMHQDPYDIVILDVMMPGMDGYECCRMLKQKYDVVVIMLTAKDQAEDTVKGLKTGADDYLAKPFSFLELLTRMEVRLNSRFPQKNTVIRKGPFAVDNARHEITFENEKLDLTPTEYKLMCLLFDNVNIVVSKETIMNQVWGYDYFSSSNVVEVYIRNLREKLHDSAHRYIKTERGFGYKLDVEGS</sequence>
<evidence type="ECO:0000256" key="7">
    <source>
        <dbReference type="PROSITE-ProRule" id="PRU00169"/>
    </source>
</evidence>
<dbReference type="SMART" id="SM00862">
    <property type="entry name" value="Trans_reg_C"/>
    <property type="match status" value="1"/>
</dbReference>
<dbReference type="GO" id="GO:0000156">
    <property type="term" value="F:phosphorelay response regulator activity"/>
    <property type="evidence" value="ECO:0007669"/>
    <property type="project" value="TreeGrafter"/>
</dbReference>
<keyword evidence="2" id="KW-0902">Two-component regulatory system</keyword>
<proteinExistence type="predicted"/>
<feature type="domain" description="OmpR/PhoB-type" evidence="10">
    <location>
        <begin position="128"/>
        <end position="225"/>
    </location>
</feature>
<evidence type="ECO:0000256" key="3">
    <source>
        <dbReference type="ARBA" id="ARBA00023015"/>
    </source>
</evidence>
<evidence type="ECO:0000259" key="9">
    <source>
        <dbReference type="PROSITE" id="PS50110"/>
    </source>
</evidence>
<dbReference type="Pfam" id="PF00072">
    <property type="entry name" value="Response_reg"/>
    <property type="match status" value="1"/>
</dbReference>
<dbReference type="GO" id="GO:0000976">
    <property type="term" value="F:transcription cis-regulatory region binding"/>
    <property type="evidence" value="ECO:0007669"/>
    <property type="project" value="TreeGrafter"/>
</dbReference>
<dbReference type="InterPro" id="IPR001789">
    <property type="entry name" value="Sig_transdc_resp-reg_receiver"/>
</dbReference>
<dbReference type="InterPro" id="IPR039420">
    <property type="entry name" value="WalR-like"/>
</dbReference>
<dbReference type="GO" id="GO:0006355">
    <property type="term" value="P:regulation of DNA-templated transcription"/>
    <property type="evidence" value="ECO:0007669"/>
    <property type="project" value="InterPro"/>
</dbReference>
<dbReference type="Proteomes" id="UP000195985">
    <property type="component" value="Unassembled WGS sequence"/>
</dbReference>
<keyword evidence="1 7" id="KW-0597">Phosphoprotein</keyword>
<dbReference type="EMBL" id="FWEY01000002">
    <property type="protein sequence ID" value="SLM51069.1"/>
    <property type="molecule type" value="Genomic_DNA"/>
</dbReference>
<protein>
    <submittedName>
        <fullName evidence="11">Transcriptional regulatory protein c terminal</fullName>
    </submittedName>
</protein>